<dbReference type="Proteomes" id="UP000319792">
    <property type="component" value="Unassembled WGS sequence"/>
</dbReference>
<dbReference type="InterPro" id="IPR056463">
    <property type="entry name" value="DUF7373_C"/>
</dbReference>
<evidence type="ECO:0000313" key="5">
    <source>
        <dbReference type="Proteomes" id="UP000319792"/>
    </source>
</evidence>
<evidence type="ECO:0000256" key="1">
    <source>
        <dbReference type="SAM" id="SignalP"/>
    </source>
</evidence>
<dbReference type="Pfam" id="PF24088">
    <property type="entry name" value="DUF7373"/>
    <property type="match status" value="1"/>
</dbReference>
<keyword evidence="5" id="KW-1185">Reference proteome</keyword>
<evidence type="ECO:0000259" key="3">
    <source>
        <dbReference type="Pfam" id="PF24092"/>
    </source>
</evidence>
<feature type="chain" id="PRO_5038765062" evidence="1">
    <location>
        <begin position="26"/>
        <end position="394"/>
    </location>
</feature>
<dbReference type="RefSeq" id="WP_146437156.1">
    <property type="nucleotide sequence ID" value="NZ_VIGV01000009.1"/>
</dbReference>
<evidence type="ECO:0000259" key="2">
    <source>
        <dbReference type="Pfam" id="PF24088"/>
    </source>
</evidence>
<dbReference type="OrthoDB" id="4772035at2"/>
<name>A0A5C5RHE7_9ACTN</name>
<feature type="signal peptide" evidence="1">
    <location>
        <begin position="1"/>
        <end position="25"/>
    </location>
</feature>
<sequence>MAETGVPSIRASVALVMALALSACSTTVPGEAVPAEVVLDTGNFTTVPRDVPPRVGDDAAVQGNIALGDYVVTPSDLDATFDWGLYRLFPNLPDANSMLRMMGTRLGSVLQPGRVSGVLAPATEDPNSDDAPQATMIVLRYTDSAGAAAAFAGVKGIPPTIVGTPPAKYPAAHVGPQPESFRAGPAVWWDHEEYVLAAVFANIADDARVRGLAEAFFDRQIPKLGTVPFTAAQALQQPVDKDGILRLTRIDSVEDGPVKYTSGYYTPRTLRMNGSGQISRTRDVYAVHGIDLIGYEGRNQVLRAASASRAADFVAQSGTGSSANAARSFRSEGGVPGVRDSACHSQVADLYGRAERVYGCYVSRGRYVSGAQGSSLRQAQQGAAASYLVLKDAK</sequence>
<dbReference type="InterPro" id="IPR055797">
    <property type="entry name" value="DUF7373"/>
</dbReference>
<evidence type="ECO:0000313" key="4">
    <source>
        <dbReference type="EMBL" id="TWS22436.1"/>
    </source>
</evidence>
<reference evidence="4 5" key="1">
    <citation type="submission" date="2019-06" db="EMBL/GenBank/DDBJ databases">
        <authorList>
            <person name="Teng J.L.L."/>
            <person name="Lee H.H."/>
            <person name="Lau S.K.P."/>
            <person name="Woo P.C.Y."/>
        </authorList>
    </citation>
    <scope>NUCLEOTIDE SEQUENCE [LARGE SCALE GENOMIC DNA]</scope>
    <source>
        <strain evidence="4 5">HKU70</strain>
    </source>
</reference>
<feature type="domain" description="DUF7373" evidence="2">
    <location>
        <begin position="66"/>
        <end position="236"/>
    </location>
</feature>
<keyword evidence="1" id="KW-0732">Signal</keyword>
<comment type="caution">
    <text evidence="4">The sequence shown here is derived from an EMBL/GenBank/DDBJ whole genome shotgun (WGS) entry which is preliminary data.</text>
</comment>
<proteinExistence type="predicted"/>
<reference evidence="4 5" key="2">
    <citation type="submission" date="2019-08" db="EMBL/GenBank/DDBJ databases">
        <title>Tsukamurella conjunctivitidis sp. nov., Tsukamurella assacharolytica sp. nov. and Tsukamurella sputae sp. nov. isolated from patients with conjunctivitis, bacteraemia (lymphoma) and respiratory infection (sputum) in Hong Kong.</title>
        <authorList>
            <person name="Fok K.M.N."/>
            <person name="Fong J.Y.H."/>
        </authorList>
    </citation>
    <scope>NUCLEOTIDE SEQUENCE [LARGE SCALE GENOMIC DNA]</scope>
    <source>
        <strain evidence="4 5">HKU70</strain>
    </source>
</reference>
<gene>
    <name evidence="4" type="ORF">FK268_19690</name>
</gene>
<dbReference type="AlphaFoldDB" id="A0A5C5RHE7"/>
<accession>A0A5C5RHE7</accession>
<dbReference type="Pfam" id="PF24092">
    <property type="entry name" value="DUF7373_C"/>
    <property type="match status" value="1"/>
</dbReference>
<organism evidence="4 5">
    <name type="scientific">Tsukamurella sputi</name>
    <dbReference type="NCBI Taxonomy" id="2591848"/>
    <lineage>
        <taxon>Bacteria</taxon>
        <taxon>Bacillati</taxon>
        <taxon>Actinomycetota</taxon>
        <taxon>Actinomycetes</taxon>
        <taxon>Mycobacteriales</taxon>
        <taxon>Tsukamurellaceae</taxon>
        <taxon>Tsukamurella</taxon>
    </lineage>
</organism>
<dbReference type="EMBL" id="VIGV01000009">
    <property type="protein sequence ID" value="TWS22436.1"/>
    <property type="molecule type" value="Genomic_DNA"/>
</dbReference>
<feature type="domain" description="DUF7373" evidence="3">
    <location>
        <begin position="256"/>
        <end position="392"/>
    </location>
</feature>
<protein>
    <submittedName>
        <fullName evidence="4">Uncharacterized protein</fullName>
    </submittedName>
</protein>